<dbReference type="RefSeq" id="WP_002694044.1">
    <property type="nucleotide sequence ID" value="NZ_AAWS01000003.1"/>
</dbReference>
<evidence type="ECO:0000313" key="5">
    <source>
        <dbReference type="Proteomes" id="UP000004095"/>
    </source>
</evidence>
<dbReference type="InterPro" id="IPR029016">
    <property type="entry name" value="GAF-like_dom_sf"/>
</dbReference>
<reference evidence="4 5" key="1">
    <citation type="submission" date="2007-01" db="EMBL/GenBank/DDBJ databases">
        <authorList>
            <person name="Haygood M."/>
            <person name="Podell S."/>
            <person name="Anderson C."/>
            <person name="Hopkinson B."/>
            <person name="Roe K."/>
            <person name="Barbeau K."/>
            <person name="Gaasterland T."/>
            <person name="Ferriera S."/>
            <person name="Johnson J."/>
            <person name="Kravitz S."/>
            <person name="Beeson K."/>
            <person name="Sutton G."/>
            <person name="Rogers Y.-H."/>
            <person name="Friedman R."/>
            <person name="Frazier M."/>
            <person name="Venter J.C."/>
        </authorList>
    </citation>
    <scope>NUCLEOTIDE SEQUENCE [LARGE SCALE GENOMIC DNA]</scope>
    <source>
        <strain evidence="4 5">ATCC 23134</strain>
    </source>
</reference>
<feature type="compositionally biased region" description="Low complexity" evidence="2">
    <location>
        <begin position="1"/>
        <end position="16"/>
    </location>
</feature>
<feature type="region of interest" description="Disordered" evidence="2">
    <location>
        <begin position="1"/>
        <end position="42"/>
    </location>
</feature>
<dbReference type="OrthoDB" id="978856at2"/>
<dbReference type="EMBL" id="AAWS01000003">
    <property type="protein sequence ID" value="EAY31461.1"/>
    <property type="molecule type" value="Genomic_DNA"/>
</dbReference>
<keyword evidence="5" id="KW-1185">Reference proteome</keyword>
<dbReference type="Proteomes" id="UP000004095">
    <property type="component" value="Unassembled WGS sequence"/>
</dbReference>
<dbReference type="GO" id="GO:0016791">
    <property type="term" value="F:phosphatase activity"/>
    <property type="evidence" value="ECO:0007669"/>
    <property type="project" value="TreeGrafter"/>
</dbReference>
<comment type="caution">
    <text evidence="4">The sequence shown here is derived from an EMBL/GenBank/DDBJ whole genome shotgun (WGS) entry which is preliminary data.</text>
</comment>
<dbReference type="eggNOG" id="COG2208">
    <property type="taxonomic scope" value="Bacteria"/>
</dbReference>
<dbReference type="Gene3D" id="3.60.40.10">
    <property type="entry name" value="PPM-type phosphatase domain"/>
    <property type="match status" value="1"/>
</dbReference>
<evidence type="ECO:0000259" key="3">
    <source>
        <dbReference type="SMART" id="SM00331"/>
    </source>
</evidence>
<sequence>MFPKNISNKKNFSIKKGPPNTTLYKTHPVSSNQETPQKPTLSQEDELSFYKNWANFTDIMQVQPGQNCQNWADNLLKHLIPFVKGFQATLYMKTCPETLELIGSYAINFNEVAPQIKIGQNTVGLVAKTMQMNHIVNPTLKDNFTGVSATQPIPIQSILTFPITHQNNIQGVLEILFYQPIKAQRLEFLQRIASNMGTNLCLLANAQIQEKNDALNKQLDDSEEFRKLHTHLTESINYASNIQSAILPNASSFEKVFSDHFLIYQPKDIVSGDFYWLTQVIHREAHQAKAKKIIFAAVVDCTGHGVPGAFMSIIGNTLLNEIVNRKGLTDPAQILKMMHVGVRSRLKQSQGQNKDGMDICLCKIEACASDKTKVTYTGAKRPLYYLQDGLLHKLDGDRRRVGGENQNQPFTSQSIVLSPGDKLFLSTDGFKDIASPQRKSLGLRKFESLLQKGTQFSMLQHREFMQAQIKEYQQGTPQRDDVTLLGIQI</sequence>
<evidence type="ECO:0000256" key="1">
    <source>
        <dbReference type="ARBA" id="ARBA00022801"/>
    </source>
</evidence>
<accession>A1ZEF3</accession>
<evidence type="ECO:0000313" key="4">
    <source>
        <dbReference type="EMBL" id="EAY31461.1"/>
    </source>
</evidence>
<dbReference type="AlphaFoldDB" id="A1ZEF3"/>
<gene>
    <name evidence="4" type="ORF">M23134_04294</name>
</gene>
<dbReference type="SUPFAM" id="SSF55781">
    <property type="entry name" value="GAF domain-like"/>
    <property type="match status" value="1"/>
</dbReference>
<keyword evidence="4" id="KW-0723">Serine/threonine-protein kinase</keyword>
<dbReference type="Gene3D" id="3.30.450.40">
    <property type="match status" value="1"/>
</dbReference>
<dbReference type="Pfam" id="PF07228">
    <property type="entry name" value="SpoIIE"/>
    <property type="match status" value="1"/>
</dbReference>
<keyword evidence="1" id="KW-0378">Hydrolase</keyword>
<keyword evidence="4" id="KW-0808">Transferase</keyword>
<proteinExistence type="predicted"/>
<dbReference type="InterPro" id="IPR036457">
    <property type="entry name" value="PPM-type-like_dom_sf"/>
</dbReference>
<dbReference type="GO" id="GO:0004674">
    <property type="term" value="F:protein serine/threonine kinase activity"/>
    <property type="evidence" value="ECO:0007669"/>
    <property type="project" value="UniProtKB-KW"/>
</dbReference>
<feature type="domain" description="PPM-type phosphatase" evidence="3">
    <location>
        <begin position="258"/>
        <end position="489"/>
    </location>
</feature>
<dbReference type="PANTHER" id="PTHR43156">
    <property type="entry name" value="STAGE II SPORULATION PROTEIN E-RELATED"/>
    <property type="match status" value="1"/>
</dbReference>
<name>A1ZEF3_MICM2</name>
<feature type="compositionally biased region" description="Polar residues" evidence="2">
    <location>
        <begin position="19"/>
        <end position="42"/>
    </location>
</feature>
<dbReference type="InterPro" id="IPR001932">
    <property type="entry name" value="PPM-type_phosphatase-like_dom"/>
</dbReference>
<organism evidence="4 5">
    <name type="scientific">Microscilla marina ATCC 23134</name>
    <dbReference type="NCBI Taxonomy" id="313606"/>
    <lineage>
        <taxon>Bacteria</taxon>
        <taxon>Pseudomonadati</taxon>
        <taxon>Bacteroidota</taxon>
        <taxon>Cytophagia</taxon>
        <taxon>Cytophagales</taxon>
        <taxon>Microscillaceae</taxon>
        <taxon>Microscilla</taxon>
    </lineage>
</organism>
<evidence type="ECO:0000256" key="2">
    <source>
        <dbReference type="SAM" id="MobiDB-lite"/>
    </source>
</evidence>
<dbReference type="SMART" id="SM00331">
    <property type="entry name" value="PP2C_SIG"/>
    <property type="match status" value="1"/>
</dbReference>
<keyword evidence="4" id="KW-0418">Kinase</keyword>
<dbReference type="PANTHER" id="PTHR43156:SF9">
    <property type="entry name" value="HAMP DOMAIN-CONTAINING PROTEIN"/>
    <property type="match status" value="1"/>
</dbReference>
<protein>
    <submittedName>
        <fullName evidence="4">Serine/threonine protein kinases</fullName>
    </submittedName>
</protein>
<dbReference type="InterPro" id="IPR052016">
    <property type="entry name" value="Bact_Sigma-Reg"/>
</dbReference>